<keyword evidence="2" id="KW-0547">Nucleotide-binding</keyword>
<organism evidence="7 8">
    <name type="scientific">Thraustotheca clavata</name>
    <dbReference type="NCBI Taxonomy" id="74557"/>
    <lineage>
        <taxon>Eukaryota</taxon>
        <taxon>Sar</taxon>
        <taxon>Stramenopiles</taxon>
        <taxon>Oomycota</taxon>
        <taxon>Saprolegniomycetes</taxon>
        <taxon>Saprolegniales</taxon>
        <taxon>Achlyaceae</taxon>
        <taxon>Thraustotheca</taxon>
    </lineage>
</organism>
<sequence length="629" mass="71028">MERPRLQLPTTGTRPKTTLESSPHHIHHILKQDGVVRLIETWGKHTGYTCPYVAPPVSSPSKKKSPRKPRQWAPCHSLPSPNKPAWDFSTFTSTKSSASLDIILHNHQLAMTHAQQKLKQQPKFLAHIVLPPARCHGLYGLEWDTQMEQNLIASPQFDYRQHSSWQLRVHPLHGIGLIDPCRWRQPHPCSRRLHPYVEVVVGSLSPQRCSPSYSHGLSPLWSKSWLTFLLKASDAFPQYFDLRVYNVCGENELLLGAVTIPLNSTHGCDFFQLRNRRGKPTGRVKIMFLLEGLSKPEPPKSPLFQLKELQIAKTMLKKVEPPPTLIAPQPILRRTTADTSALLDRIKTIVEEQHQLRTFTPEELIKHQLVGEGLHATVYDINGTLALKEFRYEESRGVPPYSVVQAFQKELEIWLVIHHNNVIQLEGVQFTPHLGFITELMAGGSLFTCRSSPSWSSVNQTQKVYIALQIACALAYIHEINVLHRDIKLHNILLSETFKATHSAPIAKLCDFGSAILLRDGKINEPVGTSGYTAPEVFTGDGYSLPSDIWSFGILLWEILSPYPNPHPNPFTGIANDVFLHKVTNGERPHLDSSISLYTRLIEECWRLIPSERPTAADIVATLARLLQP</sequence>
<keyword evidence="3 7" id="KW-0418">Kinase</keyword>
<dbReference type="AlphaFoldDB" id="A0A1V9ZGJ6"/>
<dbReference type="OrthoDB" id="10261027at2759"/>
<feature type="compositionally biased region" description="Polar residues" evidence="5">
    <location>
        <begin position="8"/>
        <end position="20"/>
    </location>
</feature>
<protein>
    <submittedName>
        <fullName evidence="7">Kinase</fullName>
    </submittedName>
</protein>
<evidence type="ECO:0000256" key="5">
    <source>
        <dbReference type="SAM" id="MobiDB-lite"/>
    </source>
</evidence>
<keyword evidence="4" id="KW-0067">ATP-binding</keyword>
<dbReference type="InterPro" id="IPR001245">
    <property type="entry name" value="Ser-Thr/Tyr_kinase_cat_dom"/>
</dbReference>
<feature type="domain" description="Protein kinase" evidence="6">
    <location>
        <begin position="364"/>
        <end position="629"/>
    </location>
</feature>
<evidence type="ECO:0000256" key="3">
    <source>
        <dbReference type="ARBA" id="ARBA00022777"/>
    </source>
</evidence>
<dbReference type="InterPro" id="IPR051681">
    <property type="entry name" value="Ser/Thr_Kinases-Pseudokinases"/>
</dbReference>
<dbReference type="PANTHER" id="PTHR44329:SF288">
    <property type="entry name" value="MITOGEN-ACTIVATED PROTEIN KINASE KINASE KINASE 20"/>
    <property type="match status" value="1"/>
</dbReference>
<dbReference type="PRINTS" id="PR00109">
    <property type="entry name" value="TYRKINASE"/>
</dbReference>
<dbReference type="InterPro" id="IPR000719">
    <property type="entry name" value="Prot_kinase_dom"/>
</dbReference>
<dbReference type="Pfam" id="PF00069">
    <property type="entry name" value="Pkinase"/>
    <property type="match status" value="1"/>
</dbReference>
<dbReference type="PROSITE" id="PS00108">
    <property type="entry name" value="PROTEIN_KINASE_ST"/>
    <property type="match status" value="1"/>
</dbReference>
<dbReference type="Gene3D" id="3.30.200.20">
    <property type="entry name" value="Phosphorylase Kinase, domain 1"/>
    <property type="match status" value="1"/>
</dbReference>
<dbReference type="InterPro" id="IPR008271">
    <property type="entry name" value="Ser/Thr_kinase_AS"/>
</dbReference>
<dbReference type="InterPro" id="IPR011009">
    <property type="entry name" value="Kinase-like_dom_sf"/>
</dbReference>
<feature type="compositionally biased region" description="Basic residues" evidence="5">
    <location>
        <begin position="61"/>
        <end position="70"/>
    </location>
</feature>
<dbReference type="SUPFAM" id="SSF49562">
    <property type="entry name" value="C2 domain (Calcium/lipid-binding domain, CaLB)"/>
    <property type="match status" value="1"/>
</dbReference>
<dbReference type="EMBL" id="JNBS01001929">
    <property type="protein sequence ID" value="OQR97109.1"/>
    <property type="molecule type" value="Genomic_DNA"/>
</dbReference>
<evidence type="ECO:0000313" key="8">
    <source>
        <dbReference type="Proteomes" id="UP000243217"/>
    </source>
</evidence>
<evidence type="ECO:0000256" key="4">
    <source>
        <dbReference type="ARBA" id="ARBA00022840"/>
    </source>
</evidence>
<gene>
    <name evidence="7" type="ORF">THRCLA_21970</name>
</gene>
<feature type="region of interest" description="Disordered" evidence="5">
    <location>
        <begin position="1"/>
        <end position="20"/>
    </location>
</feature>
<keyword evidence="8" id="KW-1185">Reference proteome</keyword>
<dbReference type="Proteomes" id="UP000243217">
    <property type="component" value="Unassembled WGS sequence"/>
</dbReference>
<dbReference type="STRING" id="74557.A0A1V9ZGJ6"/>
<evidence type="ECO:0000259" key="6">
    <source>
        <dbReference type="PROSITE" id="PS50011"/>
    </source>
</evidence>
<dbReference type="GO" id="GO:0005524">
    <property type="term" value="F:ATP binding"/>
    <property type="evidence" value="ECO:0007669"/>
    <property type="project" value="UniProtKB-KW"/>
</dbReference>
<dbReference type="PANTHER" id="PTHR44329">
    <property type="entry name" value="SERINE/THREONINE-PROTEIN KINASE TNNI3K-RELATED"/>
    <property type="match status" value="1"/>
</dbReference>
<dbReference type="PROSITE" id="PS50011">
    <property type="entry name" value="PROTEIN_KINASE_DOM"/>
    <property type="match status" value="1"/>
</dbReference>
<dbReference type="SUPFAM" id="SSF56112">
    <property type="entry name" value="Protein kinase-like (PK-like)"/>
    <property type="match status" value="1"/>
</dbReference>
<keyword evidence="1" id="KW-0808">Transferase</keyword>
<proteinExistence type="predicted"/>
<comment type="caution">
    <text evidence="7">The sequence shown here is derived from an EMBL/GenBank/DDBJ whole genome shotgun (WGS) entry which is preliminary data.</text>
</comment>
<dbReference type="InterPro" id="IPR035892">
    <property type="entry name" value="C2_domain_sf"/>
</dbReference>
<dbReference type="GO" id="GO:0004674">
    <property type="term" value="F:protein serine/threonine kinase activity"/>
    <property type="evidence" value="ECO:0007669"/>
    <property type="project" value="TreeGrafter"/>
</dbReference>
<name>A0A1V9ZGJ6_9STRA</name>
<accession>A0A1V9ZGJ6</accession>
<evidence type="ECO:0000256" key="1">
    <source>
        <dbReference type="ARBA" id="ARBA00022679"/>
    </source>
</evidence>
<evidence type="ECO:0000256" key="2">
    <source>
        <dbReference type="ARBA" id="ARBA00022741"/>
    </source>
</evidence>
<dbReference type="Gene3D" id="1.10.510.10">
    <property type="entry name" value="Transferase(Phosphotransferase) domain 1"/>
    <property type="match status" value="1"/>
</dbReference>
<dbReference type="SMART" id="SM00220">
    <property type="entry name" value="S_TKc"/>
    <property type="match status" value="1"/>
</dbReference>
<reference evidence="7 8" key="1">
    <citation type="journal article" date="2014" name="Genome Biol. Evol.">
        <title>The secreted proteins of Achlya hypogyna and Thraustotheca clavata identify the ancestral oomycete secretome and reveal gene acquisitions by horizontal gene transfer.</title>
        <authorList>
            <person name="Misner I."/>
            <person name="Blouin N."/>
            <person name="Leonard G."/>
            <person name="Richards T.A."/>
            <person name="Lane C.E."/>
        </authorList>
    </citation>
    <scope>NUCLEOTIDE SEQUENCE [LARGE SCALE GENOMIC DNA]</scope>
    <source>
        <strain evidence="7 8">ATCC 34112</strain>
    </source>
</reference>
<feature type="region of interest" description="Disordered" evidence="5">
    <location>
        <begin position="53"/>
        <end position="76"/>
    </location>
</feature>
<evidence type="ECO:0000313" key="7">
    <source>
        <dbReference type="EMBL" id="OQR97109.1"/>
    </source>
</evidence>